<organism evidence="1 2">
    <name type="scientific">Natrialba swarupiae</name>
    <dbReference type="NCBI Taxonomy" id="2448032"/>
    <lineage>
        <taxon>Archaea</taxon>
        <taxon>Methanobacteriati</taxon>
        <taxon>Methanobacteriota</taxon>
        <taxon>Stenosarchaea group</taxon>
        <taxon>Halobacteria</taxon>
        <taxon>Halobacteriales</taxon>
        <taxon>Natrialbaceae</taxon>
        <taxon>Natrialba</taxon>
    </lineage>
</organism>
<gene>
    <name evidence="1" type="ORF">FYC77_07990</name>
</gene>
<protein>
    <submittedName>
        <fullName evidence="1">Carboxypeptidase regulatory-like domain-containing protein</fullName>
    </submittedName>
</protein>
<dbReference type="InterPro" id="IPR006311">
    <property type="entry name" value="TAT_signal"/>
</dbReference>
<dbReference type="InterPro" id="IPR008969">
    <property type="entry name" value="CarboxyPept-like_regulatory"/>
</dbReference>
<dbReference type="AlphaFoldDB" id="A0A5D5ANE3"/>
<dbReference type="EMBL" id="VTAW01000008">
    <property type="protein sequence ID" value="TYT62427.1"/>
    <property type="molecule type" value="Genomic_DNA"/>
</dbReference>
<keyword evidence="2" id="KW-1185">Reference proteome</keyword>
<name>A0A5D5ANE3_9EURY</name>
<accession>A0A5D5ANE3</accession>
<evidence type="ECO:0000313" key="1">
    <source>
        <dbReference type="EMBL" id="TYT62427.1"/>
    </source>
</evidence>
<proteinExistence type="predicted"/>
<dbReference type="Proteomes" id="UP000324104">
    <property type="component" value="Unassembled WGS sequence"/>
</dbReference>
<reference evidence="1 2" key="1">
    <citation type="submission" date="2019-08" db="EMBL/GenBank/DDBJ databases">
        <title>Archaea genome.</title>
        <authorList>
            <person name="Kajale S."/>
            <person name="Shouche Y."/>
            <person name="Deshpande N."/>
            <person name="Sharma A."/>
        </authorList>
    </citation>
    <scope>NUCLEOTIDE SEQUENCE [LARGE SCALE GENOMIC DNA]</scope>
    <source>
        <strain evidence="1 2">ESP3B_9</strain>
    </source>
</reference>
<dbReference type="SUPFAM" id="SSF49464">
    <property type="entry name" value="Carboxypeptidase regulatory domain-like"/>
    <property type="match status" value="2"/>
</dbReference>
<evidence type="ECO:0000313" key="2">
    <source>
        <dbReference type="Proteomes" id="UP000324104"/>
    </source>
</evidence>
<dbReference type="Pfam" id="PF13620">
    <property type="entry name" value="CarboxypepD_reg"/>
    <property type="match status" value="2"/>
</dbReference>
<dbReference type="PROSITE" id="PS51318">
    <property type="entry name" value="TAT"/>
    <property type="match status" value="1"/>
</dbReference>
<dbReference type="Gene3D" id="2.60.40.1120">
    <property type="entry name" value="Carboxypeptidase-like, regulatory domain"/>
    <property type="match status" value="2"/>
</dbReference>
<keyword evidence="1" id="KW-0378">Hydrolase</keyword>
<dbReference type="GO" id="GO:0004180">
    <property type="term" value="F:carboxypeptidase activity"/>
    <property type="evidence" value="ECO:0007669"/>
    <property type="project" value="UniProtKB-KW"/>
</dbReference>
<keyword evidence="1" id="KW-0121">Carboxypeptidase</keyword>
<keyword evidence="1" id="KW-0645">Protease</keyword>
<comment type="caution">
    <text evidence="1">The sequence shown here is derived from an EMBL/GenBank/DDBJ whole genome shotgun (WGS) entry which is preliminary data.</text>
</comment>
<sequence length="315" mass="34286">MTVSFPYRYQYTKIMPECSRVSLEHCMRYERRTLLKGSTLAGASVLGLPATVASRRAAADAENRVAGTVSYFGEPVEDAVVSLEGVDETTDEDGRYKVATDADEARLAVEAPGYAEWSREIDFADDEAVTVNASLGRAWGDETGELRVYATEPEGGSGIPCRITAYGDEVYQADAPEGGIPDSGSWDRGLRVSEGWWEVRITDAAGYDDGYDEVYVEAGETELAWAKLEEGDATIPATGRVFGRVVDEQTQPVENATVRIAGEQVPVDDDGTFDVDREHGQHAVEAEAPGYRPLRGGVLVRFGRETELIVPLESE</sequence>